<sequence length="335" mass="37597">MVFLVLVVNVISASPLMKNPLRSYRSRSILPIPVGTSPSVVDSIAAGTQLAIEHCQHAFQWDRWNCPKSTFTRQHKLLPTRETAYAKAIVAAGIVYEITRNCSRGSIEGCGCDQSLGGPPTHLPNHIYIENSTELLSSLVQEVPNLQNTSKWSWGGCSDDPSYAIEIAQRFLNALDKDMKPAAYVARHNSKIGSETASFGEISRKLKERYRQSERLSYETVEKSMYVENTAKHEMMEKEVEGMESSLVYLEQSPDYCVLNTAEGISGTKGRMCSRNTNSTMAAERNSCRNLCKKCGYTVKRLKKTVSKRCNCTFEWCCEVKCDTCQENVDEFFCV</sequence>
<dbReference type="GO" id="GO:0005125">
    <property type="term" value="F:cytokine activity"/>
    <property type="evidence" value="ECO:0007669"/>
    <property type="project" value="TreeGrafter"/>
</dbReference>
<keyword evidence="12" id="KW-1185">Reference proteome</keyword>
<dbReference type="PANTHER" id="PTHR12027:SF81">
    <property type="entry name" value="WNT INHIBITOR OF DORSAL PROTEIN"/>
    <property type="match status" value="1"/>
</dbReference>
<keyword evidence="9" id="KW-0449">Lipoprotein</keyword>
<dbReference type="InterPro" id="IPR043158">
    <property type="entry name" value="Wnt_C"/>
</dbReference>
<comment type="function">
    <text evidence="10">Ligand for members of the frizzled family of seven transmembrane receptors.</text>
</comment>
<dbReference type="Pfam" id="PF00110">
    <property type="entry name" value="wnt"/>
    <property type="match status" value="1"/>
</dbReference>
<dbReference type="SMART" id="SM00097">
    <property type="entry name" value="WNT1"/>
    <property type="match status" value="1"/>
</dbReference>
<evidence type="ECO:0000256" key="6">
    <source>
        <dbReference type="ARBA" id="ARBA00022687"/>
    </source>
</evidence>
<keyword evidence="4" id="KW-0964">Secreted</keyword>
<reference evidence="11" key="1">
    <citation type="submission" date="2022-01" db="EMBL/GenBank/DDBJ databases">
        <authorList>
            <person name="King R."/>
        </authorList>
    </citation>
    <scope>NUCLEOTIDE SEQUENCE</scope>
</reference>
<comment type="similarity">
    <text evidence="2 10">Belongs to the Wnt family.</text>
</comment>
<keyword evidence="5" id="KW-0272">Extracellular matrix</keyword>
<dbReference type="GO" id="GO:0005615">
    <property type="term" value="C:extracellular space"/>
    <property type="evidence" value="ECO:0007669"/>
    <property type="project" value="TreeGrafter"/>
</dbReference>
<evidence type="ECO:0000256" key="7">
    <source>
        <dbReference type="ARBA" id="ARBA00023157"/>
    </source>
</evidence>
<dbReference type="PRINTS" id="PR01349">
    <property type="entry name" value="WNTPROTEIN"/>
</dbReference>
<reference evidence="11" key="2">
    <citation type="submission" date="2022-10" db="EMBL/GenBank/DDBJ databases">
        <authorList>
            <consortium name="ENA_rothamsted_submissions"/>
            <consortium name="culmorum"/>
            <person name="King R."/>
        </authorList>
    </citation>
    <scope>NUCLEOTIDE SEQUENCE</scope>
</reference>
<organism evidence="11 12">
    <name type="scientific">Phaedon cochleariae</name>
    <name type="common">Mustard beetle</name>
    <dbReference type="NCBI Taxonomy" id="80249"/>
    <lineage>
        <taxon>Eukaryota</taxon>
        <taxon>Metazoa</taxon>
        <taxon>Ecdysozoa</taxon>
        <taxon>Arthropoda</taxon>
        <taxon>Hexapoda</taxon>
        <taxon>Insecta</taxon>
        <taxon>Pterygota</taxon>
        <taxon>Neoptera</taxon>
        <taxon>Endopterygota</taxon>
        <taxon>Coleoptera</taxon>
        <taxon>Polyphaga</taxon>
        <taxon>Cucujiformia</taxon>
        <taxon>Chrysomeloidea</taxon>
        <taxon>Chrysomelidae</taxon>
        <taxon>Chrysomelinae</taxon>
        <taxon>Chrysomelini</taxon>
        <taxon>Phaedon</taxon>
    </lineage>
</organism>
<keyword evidence="3 10" id="KW-0217">Developmental protein</keyword>
<dbReference type="GO" id="GO:0005109">
    <property type="term" value="F:frizzled binding"/>
    <property type="evidence" value="ECO:0007669"/>
    <property type="project" value="TreeGrafter"/>
</dbReference>
<dbReference type="AlphaFoldDB" id="A0A9N9SG43"/>
<proteinExistence type="inferred from homology"/>
<dbReference type="Gene3D" id="3.30.2460.20">
    <property type="match status" value="1"/>
</dbReference>
<dbReference type="GO" id="GO:0030182">
    <property type="term" value="P:neuron differentiation"/>
    <property type="evidence" value="ECO:0007669"/>
    <property type="project" value="TreeGrafter"/>
</dbReference>
<evidence type="ECO:0000256" key="2">
    <source>
        <dbReference type="ARBA" id="ARBA00005683"/>
    </source>
</evidence>
<evidence type="ECO:0000256" key="3">
    <source>
        <dbReference type="ARBA" id="ARBA00022473"/>
    </source>
</evidence>
<name>A0A9N9SG43_PHACE</name>
<dbReference type="FunFam" id="3.30.2460.20:FF:000003">
    <property type="entry name" value="Protein Wnt"/>
    <property type="match status" value="1"/>
</dbReference>
<evidence type="ECO:0000256" key="8">
    <source>
        <dbReference type="ARBA" id="ARBA00023180"/>
    </source>
</evidence>
<evidence type="ECO:0000256" key="9">
    <source>
        <dbReference type="ARBA" id="ARBA00023288"/>
    </source>
</evidence>
<accession>A0A9N9SG43</accession>
<dbReference type="OrthoDB" id="5945655at2759"/>
<evidence type="ECO:0000256" key="1">
    <source>
        <dbReference type="ARBA" id="ARBA00004498"/>
    </source>
</evidence>
<protein>
    <recommendedName>
        <fullName evidence="10">Protein Wnt</fullName>
    </recommendedName>
</protein>
<evidence type="ECO:0000256" key="5">
    <source>
        <dbReference type="ARBA" id="ARBA00022530"/>
    </source>
</evidence>
<keyword evidence="8" id="KW-0325">Glycoprotein</keyword>
<evidence type="ECO:0000256" key="4">
    <source>
        <dbReference type="ARBA" id="ARBA00022525"/>
    </source>
</evidence>
<dbReference type="InterPro" id="IPR005817">
    <property type="entry name" value="Wnt"/>
</dbReference>
<keyword evidence="6 10" id="KW-0879">Wnt signaling pathway</keyword>
<keyword evidence="7" id="KW-1015">Disulfide bond</keyword>
<dbReference type="GO" id="GO:0060070">
    <property type="term" value="P:canonical Wnt signaling pathway"/>
    <property type="evidence" value="ECO:0007669"/>
    <property type="project" value="TreeGrafter"/>
</dbReference>
<dbReference type="PANTHER" id="PTHR12027">
    <property type="entry name" value="WNT RELATED"/>
    <property type="match status" value="1"/>
</dbReference>
<evidence type="ECO:0000313" key="12">
    <source>
        <dbReference type="Proteomes" id="UP001153737"/>
    </source>
</evidence>
<evidence type="ECO:0000256" key="10">
    <source>
        <dbReference type="RuleBase" id="RU003500"/>
    </source>
</evidence>
<evidence type="ECO:0000313" key="11">
    <source>
        <dbReference type="EMBL" id="CAG9818344.1"/>
    </source>
</evidence>
<gene>
    <name evidence="11" type="ORF">PHAECO_LOCUS5816</name>
</gene>
<dbReference type="GO" id="GO:0045165">
    <property type="term" value="P:cell fate commitment"/>
    <property type="evidence" value="ECO:0007669"/>
    <property type="project" value="TreeGrafter"/>
</dbReference>
<dbReference type="Proteomes" id="UP001153737">
    <property type="component" value="Chromosome 17"/>
</dbReference>
<dbReference type="EMBL" id="OU896723">
    <property type="protein sequence ID" value="CAG9818344.1"/>
    <property type="molecule type" value="Genomic_DNA"/>
</dbReference>
<comment type="subcellular location">
    <subcellularLocation>
        <location evidence="1 10">Secreted</location>
        <location evidence="1 10">Extracellular space</location>
        <location evidence="1 10">Extracellular matrix</location>
    </subcellularLocation>
</comment>